<keyword evidence="2" id="KW-1185">Reference proteome</keyword>
<dbReference type="RefSeq" id="WP_091257727.1">
    <property type="nucleotide sequence ID" value="NZ_FMCS01000001.1"/>
</dbReference>
<dbReference type="EMBL" id="FMCS01000001">
    <property type="protein sequence ID" value="SCE63646.1"/>
    <property type="molecule type" value="Genomic_DNA"/>
</dbReference>
<accession>A0A1C4TW72</accession>
<name>A0A1C4TW72_9ACTN</name>
<protein>
    <submittedName>
        <fullName evidence="1">Uncharacterized protein</fullName>
    </submittedName>
</protein>
<reference evidence="2" key="1">
    <citation type="submission" date="2016-06" db="EMBL/GenBank/DDBJ databases">
        <authorList>
            <person name="Varghese N."/>
            <person name="Submissions Spin"/>
        </authorList>
    </citation>
    <scope>NUCLEOTIDE SEQUENCE [LARGE SCALE GENOMIC DNA]</scope>
    <source>
        <strain evidence="2">DSM 45246</strain>
    </source>
</reference>
<sequence>MTGEIEINPEAIIDAGDNILASAQRIRSAVSAFNAELAAFGTPWGGDDLGSLIGMVYETIRDLAMETYDANLVEIEDIGKLSRVMGMNYQETERAIAEHLGRLREMLG</sequence>
<dbReference type="Proteomes" id="UP000199629">
    <property type="component" value="Unassembled WGS sequence"/>
</dbReference>
<evidence type="ECO:0000313" key="1">
    <source>
        <dbReference type="EMBL" id="SCE63646.1"/>
    </source>
</evidence>
<evidence type="ECO:0000313" key="2">
    <source>
        <dbReference type="Proteomes" id="UP000199629"/>
    </source>
</evidence>
<organism evidence="1 2">
    <name type="scientific">Micromonospora chaiyaphumensis</name>
    <dbReference type="NCBI Taxonomy" id="307119"/>
    <lineage>
        <taxon>Bacteria</taxon>
        <taxon>Bacillati</taxon>
        <taxon>Actinomycetota</taxon>
        <taxon>Actinomycetes</taxon>
        <taxon>Micromonosporales</taxon>
        <taxon>Micromonosporaceae</taxon>
        <taxon>Micromonospora</taxon>
    </lineage>
</organism>
<dbReference type="AlphaFoldDB" id="A0A1C4TW72"/>
<dbReference type="InterPro" id="IPR036689">
    <property type="entry name" value="ESAT-6-like_sf"/>
</dbReference>
<gene>
    <name evidence="1" type="ORF">GA0070214_10131</name>
</gene>
<dbReference type="Gene3D" id="1.10.287.1060">
    <property type="entry name" value="ESAT-6-like"/>
    <property type="match status" value="1"/>
</dbReference>
<dbReference type="SUPFAM" id="SSF140453">
    <property type="entry name" value="EsxAB dimer-like"/>
    <property type="match status" value="1"/>
</dbReference>
<proteinExistence type="predicted"/>